<dbReference type="PROSITE" id="PS50966">
    <property type="entry name" value="ZF_SWIM"/>
    <property type="match status" value="1"/>
</dbReference>
<dbReference type="SMART" id="SM00575">
    <property type="entry name" value="ZnF_PMZ"/>
    <property type="match status" value="1"/>
</dbReference>
<evidence type="ECO:0000313" key="7">
    <source>
        <dbReference type="Proteomes" id="UP000288805"/>
    </source>
</evidence>
<dbReference type="EMBL" id="QGNW01000740">
    <property type="protein sequence ID" value="RVW63466.1"/>
    <property type="molecule type" value="Genomic_DNA"/>
</dbReference>
<gene>
    <name evidence="6" type="ORF">CK203_058601</name>
</gene>
<dbReference type="InterPro" id="IPR006564">
    <property type="entry name" value="Znf_PMZ"/>
</dbReference>
<keyword evidence="3" id="KW-0862">Zinc</keyword>
<protein>
    <recommendedName>
        <fullName evidence="5">SWIM-type domain-containing protein</fullName>
    </recommendedName>
</protein>
<evidence type="ECO:0000313" key="6">
    <source>
        <dbReference type="EMBL" id="RVW63466.1"/>
    </source>
</evidence>
<keyword evidence="2 4" id="KW-0863">Zinc-finger</keyword>
<name>A0A438FU37_VITVI</name>
<feature type="domain" description="SWIM-type" evidence="5">
    <location>
        <begin position="249"/>
        <end position="281"/>
    </location>
</feature>
<dbReference type="GO" id="GO:0008270">
    <property type="term" value="F:zinc ion binding"/>
    <property type="evidence" value="ECO:0007669"/>
    <property type="project" value="UniProtKB-KW"/>
</dbReference>
<dbReference type="AlphaFoldDB" id="A0A438FU37"/>
<comment type="caution">
    <text evidence="6">The sequence shown here is derived from an EMBL/GenBank/DDBJ whole genome shotgun (WGS) entry which is preliminary data.</text>
</comment>
<dbReference type="InterPro" id="IPR007527">
    <property type="entry name" value="Znf_SWIM"/>
</dbReference>
<dbReference type="PANTHER" id="PTHR31973:SF187">
    <property type="entry name" value="MUTATOR TRANSPOSASE MUDRA PROTEIN"/>
    <property type="match status" value="1"/>
</dbReference>
<reference evidence="6 7" key="1">
    <citation type="journal article" date="2018" name="PLoS Genet.">
        <title>Population sequencing reveals clonal diversity and ancestral inbreeding in the grapevine cultivar Chardonnay.</title>
        <authorList>
            <person name="Roach M.J."/>
            <person name="Johnson D.L."/>
            <person name="Bohlmann J."/>
            <person name="van Vuuren H.J."/>
            <person name="Jones S.J."/>
            <person name="Pretorius I.S."/>
            <person name="Schmidt S.A."/>
            <person name="Borneman A.R."/>
        </authorList>
    </citation>
    <scope>NUCLEOTIDE SEQUENCE [LARGE SCALE GENOMIC DNA]</scope>
    <source>
        <strain evidence="7">cv. Chardonnay</strain>
        <tissue evidence="6">Leaf</tissue>
    </source>
</reference>
<evidence type="ECO:0000259" key="5">
    <source>
        <dbReference type="PROSITE" id="PS50966"/>
    </source>
</evidence>
<evidence type="ECO:0000256" key="1">
    <source>
        <dbReference type="ARBA" id="ARBA00022723"/>
    </source>
</evidence>
<sequence length="348" mass="39238">MTVVCTIEDCPWKITARAIGDSNIVQVHTFRNVHNHCLEDVALSQPLVRSTRASLVIDDVIRSTLNTNHAKFIVVGNKEVIIISDRHPALLRSVPEHNTRGNKGKENALQFLDSIAYGRLEHDYNVSMFELKKYNEALATWVEENAPHHWAMSKFPKQRWDKMTTNLAESFNAWLRIERHHSICNFLLEHMSKLASMLVKHQEESKNWKGCIGPKIEAKVQENIAKGTVYPVTPFNNRVFGVCIGRALLNVDILNCTCTCRGWHMLGIPCEHATTVIISIGQNVTDFVDDCYKYPMQELIYGGSFSGIETHDMPTVDDDGLVRSITGGVLLSKASTYKALPKAKEEAH</sequence>
<dbReference type="Proteomes" id="UP000288805">
    <property type="component" value="Unassembled WGS sequence"/>
</dbReference>
<evidence type="ECO:0000256" key="4">
    <source>
        <dbReference type="PROSITE-ProRule" id="PRU00325"/>
    </source>
</evidence>
<evidence type="ECO:0000256" key="3">
    <source>
        <dbReference type="ARBA" id="ARBA00022833"/>
    </source>
</evidence>
<organism evidence="6 7">
    <name type="scientific">Vitis vinifera</name>
    <name type="common">Grape</name>
    <dbReference type="NCBI Taxonomy" id="29760"/>
    <lineage>
        <taxon>Eukaryota</taxon>
        <taxon>Viridiplantae</taxon>
        <taxon>Streptophyta</taxon>
        <taxon>Embryophyta</taxon>
        <taxon>Tracheophyta</taxon>
        <taxon>Spermatophyta</taxon>
        <taxon>Magnoliopsida</taxon>
        <taxon>eudicotyledons</taxon>
        <taxon>Gunneridae</taxon>
        <taxon>Pentapetalae</taxon>
        <taxon>rosids</taxon>
        <taxon>Vitales</taxon>
        <taxon>Vitaceae</taxon>
        <taxon>Viteae</taxon>
        <taxon>Vitis</taxon>
    </lineage>
</organism>
<dbReference type="Pfam" id="PF04434">
    <property type="entry name" value="SWIM"/>
    <property type="match status" value="1"/>
</dbReference>
<proteinExistence type="predicted"/>
<dbReference type="PANTHER" id="PTHR31973">
    <property type="entry name" value="POLYPROTEIN, PUTATIVE-RELATED"/>
    <property type="match status" value="1"/>
</dbReference>
<evidence type="ECO:0000256" key="2">
    <source>
        <dbReference type="ARBA" id="ARBA00022771"/>
    </source>
</evidence>
<keyword evidence="1" id="KW-0479">Metal-binding</keyword>
<accession>A0A438FU37</accession>